<dbReference type="AlphaFoldDB" id="A0AAP0JFT4"/>
<protein>
    <submittedName>
        <fullName evidence="1">Uncharacterized protein</fullName>
    </submittedName>
</protein>
<gene>
    <name evidence="1" type="ORF">Scep_012009</name>
</gene>
<proteinExistence type="predicted"/>
<sequence length="51" mass="6132">MLQEVRLQDTTGLIFDYTPTKRSYLLQQQKISLSKPENSLDFEIFLYFLMK</sequence>
<reference evidence="1 2" key="1">
    <citation type="submission" date="2024-01" db="EMBL/GenBank/DDBJ databases">
        <title>Genome assemblies of Stephania.</title>
        <authorList>
            <person name="Yang L."/>
        </authorList>
    </citation>
    <scope>NUCLEOTIDE SEQUENCE [LARGE SCALE GENOMIC DNA]</scope>
    <source>
        <strain evidence="1">JXDWG</strain>
        <tissue evidence="1">Leaf</tissue>
    </source>
</reference>
<accession>A0AAP0JFT4</accession>
<dbReference type="Proteomes" id="UP001419268">
    <property type="component" value="Unassembled WGS sequence"/>
</dbReference>
<name>A0AAP0JFT4_9MAGN</name>
<evidence type="ECO:0000313" key="1">
    <source>
        <dbReference type="EMBL" id="KAK9132481.1"/>
    </source>
</evidence>
<dbReference type="EMBL" id="JBBNAG010000005">
    <property type="protein sequence ID" value="KAK9132481.1"/>
    <property type="molecule type" value="Genomic_DNA"/>
</dbReference>
<keyword evidence="2" id="KW-1185">Reference proteome</keyword>
<comment type="caution">
    <text evidence="1">The sequence shown here is derived from an EMBL/GenBank/DDBJ whole genome shotgun (WGS) entry which is preliminary data.</text>
</comment>
<evidence type="ECO:0000313" key="2">
    <source>
        <dbReference type="Proteomes" id="UP001419268"/>
    </source>
</evidence>
<organism evidence="1 2">
    <name type="scientific">Stephania cephalantha</name>
    <dbReference type="NCBI Taxonomy" id="152367"/>
    <lineage>
        <taxon>Eukaryota</taxon>
        <taxon>Viridiplantae</taxon>
        <taxon>Streptophyta</taxon>
        <taxon>Embryophyta</taxon>
        <taxon>Tracheophyta</taxon>
        <taxon>Spermatophyta</taxon>
        <taxon>Magnoliopsida</taxon>
        <taxon>Ranunculales</taxon>
        <taxon>Menispermaceae</taxon>
        <taxon>Menispermoideae</taxon>
        <taxon>Cissampelideae</taxon>
        <taxon>Stephania</taxon>
    </lineage>
</organism>